<name>A0A0L0HM75_SPIPD</name>
<dbReference type="VEuPathDB" id="FungiDB:SPPG_02650"/>
<gene>
    <name evidence="2" type="ORF">SPPG_02650</name>
</gene>
<dbReference type="OMA" id="QIAHHEI"/>
<dbReference type="OrthoDB" id="2013972at2759"/>
<dbReference type="PANTHER" id="PTHR43591:SF24">
    <property type="entry name" value="2-METHOXY-6-POLYPRENYL-1,4-BENZOQUINOL METHYLASE, MITOCHONDRIAL"/>
    <property type="match status" value="1"/>
</dbReference>
<evidence type="ECO:0000313" key="2">
    <source>
        <dbReference type="EMBL" id="KND02158.1"/>
    </source>
</evidence>
<dbReference type="GeneID" id="27686220"/>
<dbReference type="InterPro" id="IPR029063">
    <property type="entry name" value="SAM-dependent_MTases_sf"/>
</dbReference>
<dbReference type="RefSeq" id="XP_016610197.1">
    <property type="nucleotide sequence ID" value="XM_016750932.1"/>
</dbReference>
<organism evidence="2 3">
    <name type="scientific">Spizellomyces punctatus (strain DAOM BR117)</name>
    <dbReference type="NCBI Taxonomy" id="645134"/>
    <lineage>
        <taxon>Eukaryota</taxon>
        <taxon>Fungi</taxon>
        <taxon>Fungi incertae sedis</taxon>
        <taxon>Chytridiomycota</taxon>
        <taxon>Chytridiomycota incertae sedis</taxon>
        <taxon>Chytridiomycetes</taxon>
        <taxon>Spizellomycetales</taxon>
        <taxon>Spizellomycetaceae</taxon>
        <taxon>Spizellomyces</taxon>
    </lineage>
</organism>
<dbReference type="STRING" id="645134.A0A0L0HM75"/>
<evidence type="ECO:0000313" key="3">
    <source>
        <dbReference type="Proteomes" id="UP000053201"/>
    </source>
</evidence>
<dbReference type="SUPFAM" id="SSF53335">
    <property type="entry name" value="S-adenosyl-L-methionine-dependent methyltransferases"/>
    <property type="match status" value="1"/>
</dbReference>
<dbReference type="GO" id="GO:0008168">
    <property type="term" value="F:methyltransferase activity"/>
    <property type="evidence" value="ECO:0007669"/>
    <property type="project" value="TreeGrafter"/>
</dbReference>
<dbReference type="Gene3D" id="3.40.50.150">
    <property type="entry name" value="Vaccinia Virus protein VP39"/>
    <property type="match status" value="1"/>
</dbReference>
<accession>A0A0L0HM75</accession>
<dbReference type="CDD" id="cd02440">
    <property type="entry name" value="AdoMet_MTases"/>
    <property type="match status" value="1"/>
</dbReference>
<proteinExistence type="predicted"/>
<sequence length="274" mass="30217">MSGSAAEWSSMADEYEKVATAFTIPVAQAALALPLLPTDKPLKILEVACGSGALTGLLAERFAGSGTQIVATDFAEGMVKFMQKKASENGWKNVTGQVMDATKLNVPDNSLDAVFCIFGIMLMPEGSKALGEMHRVLHRNGIACYTTWGEKDFDPIIQEGIRRSKQQVQYDQPPSVTRTPGWSDLDFCIGELEKTGFSKVEGQKYRGTWVVNDLDKFLGPLVRNPGMKGSVLKDFTPEELEQFQALLKQLFQEKYGVKDIYEFNVVANIVFGQK</sequence>
<dbReference type="PANTHER" id="PTHR43591">
    <property type="entry name" value="METHYLTRANSFERASE"/>
    <property type="match status" value="1"/>
</dbReference>
<dbReference type="Proteomes" id="UP000053201">
    <property type="component" value="Unassembled WGS sequence"/>
</dbReference>
<evidence type="ECO:0000259" key="1">
    <source>
        <dbReference type="Pfam" id="PF13649"/>
    </source>
</evidence>
<dbReference type="InterPro" id="IPR041698">
    <property type="entry name" value="Methyltransf_25"/>
</dbReference>
<dbReference type="EMBL" id="KQ257453">
    <property type="protein sequence ID" value="KND02158.1"/>
    <property type="molecule type" value="Genomic_DNA"/>
</dbReference>
<keyword evidence="3" id="KW-1185">Reference proteome</keyword>
<dbReference type="eggNOG" id="ENOG502S4V1">
    <property type="taxonomic scope" value="Eukaryota"/>
</dbReference>
<reference evidence="2 3" key="1">
    <citation type="submission" date="2009-08" db="EMBL/GenBank/DDBJ databases">
        <title>The Genome Sequence of Spizellomyces punctatus strain DAOM BR117.</title>
        <authorList>
            <consortium name="The Broad Institute Genome Sequencing Platform"/>
            <person name="Russ C."/>
            <person name="Cuomo C."/>
            <person name="Shea T."/>
            <person name="Young S.K."/>
            <person name="Zeng Q."/>
            <person name="Koehrsen M."/>
            <person name="Haas B."/>
            <person name="Borodovsky M."/>
            <person name="Guigo R."/>
            <person name="Alvarado L."/>
            <person name="Berlin A."/>
            <person name="Bochicchio J."/>
            <person name="Borenstein D."/>
            <person name="Chapman S."/>
            <person name="Chen Z."/>
            <person name="Engels R."/>
            <person name="Freedman E."/>
            <person name="Gellesch M."/>
            <person name="Goldberg J."/>
            <person name="Griggs A."/>
            <person name="Gujja S."/>
            <person name="Heiman D."/>
            <person name="Hepburn T."/>
            <person name="Howarth C."/>
            <person name="Jen D."/>
            <person name="Larson L."/>
            <person name="Lewis B."/>
            <person name="Mehta T."/>
            <person name="Park D."/>
            <person name="Pearson M."/>
            <person name="Roberts A."/>
            <person name="Saif S."/>
            <person name="Shenoy N."/>
            <person name="Sisk P."/>
            <person name="Stolte C."/>
            <person name="Sykes S."/>
            <person name="Thomson T."/>
            <person name="Walk T."/>
            <person name="White J."/>
            <person name="Yandava C."/>
            <person name="Burger G."/>
            <person name="Gray M.W."/>
            <person name="Holland P.W.H."/>
            <person name="King N."/>
            <person name="Lang F.B.F."/>
            <person name="Roger A.J."/>
            <person name="Ruiz-Trillo I."/>
            <person name="Lander E."/>
            <person name="Nusbaum C."/>
        </authorList>
    </citation>
    <scope>NUCLEOTIDE SEQUENCE [LARGE SCALE GENOMIC DNA]</scope>
    <source>
        <strain evidence="2 3">DAOM BR117</strain>
    </source>
</reference>
<dbReference type="InParanoid" id="A0A0L0HM75"/>
<dbReference type="AlphaFoldDB" id="A0A0L0HM75"/>
<dbReference type="Pfam" id="PF13649">
    <property type="entry name" value="Methyltransf_25"/>
    <property type="match status" value="1"/>
</dbReference>
<protein>
    <recommendedName>
        <fullName evidence="1">Methyltransferase domain-containing protein</fullName>
    </recommendedName>
</protein>
<feature type="domain" description="Methyltransferase" evidence="1">
    <location>
        <begin position="44"/>
        <end position="141"/>
    </location>
</feature>